<dbReference type="Ensembl" id="ENSUAMT00000010969.1">
    <property type="protein sequence ID" value="ENSUAMP00000009743.1"/>
    <property type="gene ID" value="ENSUAMG00000008078.1"/>
</dbReference>
<organism evidence="2 3">
    <name type="scientific">Ursus americanus</name>
    <name type="common">American black bear</name>
    <name type="synonym">Euarctos americanus</name>
    <dbReference type="NCBI Taxonomy" id="9643"/>
    <lineage>
        <taxon>Eukaryota</taxon>
        <taxon>Metazoa</taxon>
        <taxon>Chordata</taxon>
        <taxon>Craniata</taxon>
        <taxon>Vertebrata</taxon>
        <taxon>Euteleostomi</taxon>
        <taxon>Mammalia</taxon>
        <taxon>Eutheria</taxon>
        <taxon>Laurasiatheria</taxon>
        <taxon>Carnivora</taxon>
        <taxon>Caniformia</taxon>
        <taxon>Ursidae</taxon>
        <taxon>Ursus</taxon>
    </lineage>
</organism>
<dbReference type="AlphaFoldDB" id="A0A452QVN1"/>
<reference evidence="2" key="3">
    <citation type="submission" date="2025-09" db="UniProtKB">
        <authorList>
            <consortium name="Ensembl"/>
        </authorList>
    </citation>
    <scope>IDENTIFICATION</scope>
</reference>
<dbReference type="GeneTree" id="ENSGT00950000186222"/>
<protein>
    <submittedName>
        <fullName evidence="2">Uncharacterized protein</fullName>
    </submittedName>
</protein>
<proteinExistence type="predicted"/>
<feature type="region of interest" description="Disordered" evidence="1">
    <location>
        <begin position="1"/>
        <end position="20"/>
    </location>
</feature>
<accession>A0A452QVN1</accession>
<keyword evidence="3" id="KW-1185">Reference proteome</keyword>
<sequence>MDSTCPDYPPEVVPRGPGRGPGHVCLVRVCAPGREIPSAVLEGRTLQALKYSFFGCKLSVLDARSRFKGRKGY</sequence>
<evidence type="ECO:0000313" key="3">
    <source>
        <dbReference type="Proteomes" id="UP000291022"/>
    </source>
</evidence>
<reference evidence="3" key="1">
    <citation type="submission" date="2016-06" db="EMBL/GenBank/DDBJ databases">
        <title>De novo assembly and RNA-Seq shows season-dependent expression and editing in black bear kidneys.</title>
        <authorList>
            <person name="Korstanje R."/>
            <person name="Srivastava A."/>
            <person name="Sarsani V.K."/>
            <person name="Sheehan S.M."/>
            <person name="Seger R.L."/>
            <person name="Barter M.E."/>
            <person name="Lindqvist C."/>
            <person name="Brody L.C."/>
            <person name="Mullikin J.C."/>
        </authorList>
    </citation>
    <scope>NUCLEOTIDE SEQUENCE [LARGE SCALE GENOMIC DNA]</scope>
</reference>
<name>A0A452QVN1_URSAM</name>
<evidence type="ECO:0000313" key="2">
    <source>
        <dbReference type="Ensembl" id="ENSUAMP00000009743.1"/>
    </source>
</evidence>
<reference evidence="2" key="2">
    <citation type="submission" date="2025-08" db="UniProtKB">
        <authorList>
            <consortium name="Ensembl"/>
        </authorList>
    </citation>
    <scope>IDENTIFICATION</scope>
</reference>
<evidence type="ECO:0000256" key="1">
    <source>
        <dbReference type="SAM" id="MobiDB-lite"/>
    </source>
</evidence>
<dbReference type="Proteomes" id="UP000291022">
    <property type="component" value="Unassembled WGS sequence"/>
</dbReference>